<dbReference type="InterPro" id="IPR011991">
    <property type="entry name" value="ArsR-like_HTH"/>
</dbReference>
<feature type="compositionally biased region" description="Basic and acidic residues" evidence="1">
    <location>
        <begin position="209"/>
        <end position="223"/>
    </location>
</feature>
<keyword evidence="2" id="KW-0472">Membrane</keyword>
<name>A0A1I2LNW9_9EURY</name>
<evidence type="ECO:0000313" key="4">
    <source>
        <dbReference type="EMBL" id="SFF80955.1"/>
    </source>
</evidence>
<dbReference type="CDD" id="cd00090">
    <property type="entry name" value="HTH_ARSR"/>
    <property type="match status" value="1"/>
</dbReference>
<dbReference type="AlphaFoldDB" id="A0A1I2LNW9"/>
<dbReference type="SUPFAM" id="SSF46785">
    <property type="entry name" value="Winged helix' DNA-binding domain"/>
    <property type="match status" value="1"/>
</dbReference>
<dbReference type="Pfam" id="PF12840">
    <property type="entry name" value="HTH_20"/>
    <property type="match status" value="1"/>
</dbReference>
<keyword evidence="5" id="KW-1185">Reference proteome</keyword>
<keyword evidence="2" id="KW-1133">Transmembrane helix</keyword>
<dbReference type="InterPro" id="IPR036388">
    <property type="entry name" value="WH-like_DNA-bd_sf"/>
</dbReference>
<dbReference type="Gene3D" id="1.10.10.10">
    <property type="entry name" value="Winged helix-like DNA-binding domain superfamily/Winged helix DNA-binding domain"/>
    <property type="match status" value="1"/>
</dbReference>
<evidence type="ECO:0000256" key="1">
    <source>
        <dbReference type="SAM" id="MobiDB-lite"/>
    </source>
</evidence>
<feature type="domain" description="HTH arsR-type" evidence="3">
    <location>
        <begin position="30"/>
        <end position="111"/>
    </location>
</feature>
<evidence type="ECO:0000313" key="5">
    <source>
        <dbReference type="Proteomes" id="UP000198876"/>
    </source>
</evidence>
<dbReference type="Proteomes" id="UP000198876">
    <property type="component" value="Unassembled WGS sequence"/>
</dbReference>
<dbReference type="InterPro" id="IPR056525">
    <property type="entry name" value="HVO_1552_C"/>
</dbReference>
<accession>A0A1I2LNW9</accession>
<protein>
    <submittedName>
        <fullName evidence="4">Helix-turn-helix domain-containing protein</fullName>
    </submittedName>
</protein>
<organism evidence="4 5">
    <name type="scientific">Halopelagius inordinatus</name>
    <dbReference type="NCBI Taxonomy" id="553467"/>
    <lineage>
        <taxon>Archaea</taxon>
        <taxon>Methanobacteriati</taxon>
        <taxon>Methanobacteriota</taxon>
        <taxon>Stenosarchaea group</taxon>
        <taxon>Halobacteria</taxon>
        <taxon>Halobacteriales</taxon>
        <taxon>Haloferacaceae</taxon>
    </lineage>
</organism>
<dbReference type="InterPro" id="IPR036390">
    <property type="entry name" value="WH_DNA-bd_sf"/>
</dbReference>
<feature type="region of interest" description="Disordered" evidence="1">
    <location>
        <begin position="1"/>
        <end position="20"/>
    </location>
</feature>
<keyword evidence="2" id="KW-0812">Transmembrane</keyword>
<evidence type="ECO:0000256" key="2">
    <source>
        <dbReference type="SAM" id="Phobius"/>
    </source>
</evidence>
<dbReference type="Pfam" id="PF24267">
    <property type="entry name" value="HVO_1552_C"/>
    <property type="match status" value="1"/>
</dbReference>
<feature type="region of interest" description="Disordered" evidence="1">
    <location>
        <begin position="149"/>
        <end position="251"/>
    </location>
</feature>
<feature type="compositionally biased region" description="Polar residues" evidence="1">
    <location>
        <begin position="167"/>
        <end position="191"/>
    </location>
</feature>
<dbReference type="RefSeq" id="WP_092887602.1">
    <property type="nucleotide sequence ID" value="NZ_FOOQ01000001.1"/>
</dbReference>
<dbReference type="STRING" id="553467.SAMN04488063_0372"/>
<evidence type="ECO:0000259" key="3">
    <source>
        <dbReference type="SMART" id="SM00418"/>
    </source>
</evidence>
<feature type="transmembrane region" description="Helical" evidence="2">
    <location>
        <begin position="284"/>
        <end position="302"/>
    </location>
</feature>
<dbReference type="EMBL" id="FOOQ01000001">
    <property type="protein sequence ID" value="SFF80955.1"/>
    <property type="molecule type" value="Genomic_DNA"/>
</dbReference>
<reference evidence="5" key="1">
    <citation type="submission" date="2016-10" db="EMBL/GenBank/DDBJ databases">
        <authorList>
            <person name="Varghese N."/>
            <person name="Submissions S."/>
        </authorList>
    </citation>
    <scope>NUCLEOTIDE SEQUENCE [LARGE SCALE GENOMIC DNA]</scope>
    <source>
        <strain evidence="5">CGMCC 1.7739</strain>
    </source>
</reference>
<sequence length="304" mass="30955">MADILPSRPDLSDEDKEPRVVGIDSEDAEDLLSAISSDTARSILAELHEEPATPSEVADRADTSIQNAQYHLGKLGDTGLVEEAGTAYSEKGREMTVYAPADRALVVVAGQEDDTSGLQTALSQLLGGLGVVAVGSVVVDRLARYGGVSQSVGLGEGGSDGLETAGDTETSAGDSGAATRTETATDASAGTATEGDGGFHIAEATETPEETRTEAARTVRETAEATPKPTEVATAAPTQTPHSTPTPAPELEQTTRAVAESGGTASDPLTTLGTAVASLSPGELFFLGGLAAVLAVGAYWWLRS</sequence>
<dbReference type="InterPro" id="IPR001845">
    <property type="entry name" value="HTH_ArsR_DNA-bd_dom"/>
</dbReference>
<dbReference type="GO" id="GO:0003700">
    <property type="term" value="F:DNA-binding transcription factor activity"/>
    <property type="evidence" value="ECO:0007669"/>
    <property type="project" value="InterPro"/>
</dbReference>
<proteinExistence type="predicted"/>
<dbReference type="OrthoDB" id="11368at2157"/>
<gene>
    <name evidence="4" type="ORF">SAMN04488063_0372</name>
</gene>
<dbReference type="SMART" id="SM00418">
    <property type="entry name" value="HTH_ARSR"/>
    <property type="match status" value="1"/>
</dbReference>
<feature type="compositionally biased region" description="Polar residues" evidence="1">
    <location>
        <begin position="236"/>
        <end position="245"/>
    </location>
</feature>